<gene>
    <name evidence="2" type="ORF">JG687_00007825</name>
</gene>
<proteinExistence type="predicted"/>
<feature type="chain" id="PRO_5035712547" evidence="1">
    <location>
        <begin position="20"/>
        <end position="96"/>
    </location>
</feature>
<sequence length="96" mass="11278">MQVVLWFAGLRGAISFALSQYEHAGTKPGFIRHYDTFWYDPDEMMYWIMASDMPGFSLYFHDNYLRRNDGAIADIHTSKGLFRSYCDTSIFVVLFR</sequence>
<comment type="caution">
    <text evidence="2">The sequence shown here is derived from an EMBL/GenBank/DDBJ whole genome shotgun (WGS) entry which is preliminary data.</text>
</comment>
<name>A0A8T1UFW1_9STRA</name>
<dbReference type="AlphaFoldDB" id="A0A8T1UFW1"/>
<evidence type="ECO:0000313" key="3">
    <source>
        <dbReference type="Proteomes" id="UP000688947"/>
    </source>
</evidence>
<protein>
    <submittedName>
        <fullName evidence="2">Uncharacterized protein</fullName>
    </submittedName>
</protein>
<feature type="signal peptide" evidence="1">
    <location>
        <begin position="1"/>
        <end position="19"/>
    </location>
</feature>
<reference evidence="2" key="1">
    <citation type="submission" date="2021-01" db="EMBL/GenBank/DDBJ databases">
        <title>Phytophthora aleatoria, a newly-described species from Pinus radiata is distinct from Phytophthora cactorum isolates based on comparative genomics.</title>
        <authorList>
            <person name="Mcdougal R."/>
            <person name="Panda P."/>
            <person name="Williams N."/>
            <person name="Studholme D.J."/>
        </authorList>
    </citation>
    <scope>NUCLEOTIDE SEQUENCE</scope>
    <source>
        <strain evidence="2">NZFS 3830</strain>
    </source>
</reference>
<dbReference type="EMBL" id="JAENGZ010000358">
    <property type="protein sequence ID" value="KAG6961136.1"/>
    <property type="molecule type" value="Genomic_DNA"/>
</dbReference>
<evidence type="ECO:0000313" key="2">
    <source>
        <dbReference type="EMBL" id="KAG6961136.1"/>
    </source>
</evidence>
<accession>A0A8T1UFW1</accession>
<dbReference type="Proteomes" id="UP000688947">
    <property type="component" value="Unassembled WGS sequence"/>
</dbReference>
<keyword evidence="1" id="KW-0732">Signal</keyword>
<organism evidence="2 3">
    <name type="scientific">Phytophthora cactorum</name>
    <dbReference type="NCBI Taxonomy" id="29920"/>
    <lineage>
        <taxon>Eukaryota</taxon>
        <taxon>Sar</taxon>
        <taxon>Stramenopiles</taxon>
        <taxon>Oomycota</taxon>
        <taxon>Peronosporomycetes</taxon>
        <taxon>Peronosporales</taxon>
        <taxon>Peronosporaceae</taxon>
        <taxon>Phytophthora</taxon>
    </lineage>
</organism>
<evidence type="ECO:0000256" key="1">
    <source>
        <dbReference type="SAM" id="SignalP"/>
    </source>
</evidence>